<feature type="transmembrane region" description="Helical" evidence="2">
    <location>
        <begin position="50"/>
        <end position="72"/>
    </location>
</feature>
<evidence type="ECO:0000313" key="4">
    <source>
        <dbReference type="Proteomes" id="UP000748756"/>
    </source>
</evidence>
<feature type="compositionally biased region" description="Low complexity" evidence="1">
    <location>
        <begin position="321"/>
        <end position="336"/>
    </location>
</feature>
<feature type="compositionally biased region" description="Polar residues" evidence="1">
    <location>
        <begin position="220"/>
        <end position="238"/>
    </location>
</feature>
<evidence type="ECO:0000256" key="1">
    <source>
        <dbReference type="SAM" id="MobiDB-lite"/>
    </source>
</evidence>
<evidence type="ECO:0000313" key="3">
    <source>
        <dbReference type="EMBL" id="KAF9156769.1"/>
    </source>
</evidence>
<gene>
    <name evidence="3" type="ORF">BG015_001633</name>
</gene>
<reference evidence="3" key="1">
    <citation type="journal article" date="2020" name="Fungal Divers.">
        <title>Resolving the Mortierellaceae phylogeny through synthesis of multi-gene phylogenetics and phylogenomics.</title>
        <authorList>
            <person name="Vandepol N."/>
            <person name="Liber J."/>
            <person name="Desiro A."/>
            <person name="Na H."/>
            <person name="Kennedy M."/>
            <person name="Barry K."/>
            <person name="Grigoriev I.V."/>
            <person name="Miller A.N."/>
            <person name="O'Donnell K."/>
            <person name="Stajich J.E."/>
            <person name="Bonito G."/>
        </authorList>
    </citation>
    <scope>NUCLEOTIDE SEQUENCE</scope>
    <source>
        <strain evidence="3">NRRL 6426</strain>
    </source>
</reference>
<dbReference type="EMBL" id="JAAAUQ010000013">
    <property type="protein sequence ID" value="KAF9156769.1"/>
    <property type="molecule type" value="Genomic_DNA"/>
</dbReference>
<feature type="compositionally biased region" description="Low complexity" evidence="1">
    <location>
        <begin position="420"/>
        <end position="450"/>
    </location>
</feature>
<organism evidence="3 4">
    <name type="scientific">Linnemannia schmuckeri</name>
    <dbReference type="NCBI Taxonomy" id="64567"/>
    <lineage>
        <taxon>Eukaryota</taxon>
        <taxon>Fungi</taxon>
        <taxon>Fungi incertae sedis</taxon>
        <taxon>Mucoromycota</taxon>
        <taxon>Mortierellomycotina</taxon>
        <taxon>Mortierellomycetes</taxon>
        <taxon>Mortierellales</taxon>
        <taxon>Mortierellaceae</taxon>
        <taxon>Linnemannia</taxon>
    </lineage>
</organism>
<keyword evidence="2" id="KW-0472">Membrane</keyword>
<feature type="region of interest" description="Disordered" evidence="1">
    <location>
        <begin position="320"/>
        <end position="465"/>
    </location>
</feature>
<proteinExistence type="predicted"/>
<dbReference type="OrthoDB" id="2408808at2759"/>
<accession>A0A9P5VF74</accession>
<protein>
    <submittedName>
        <fullName evidence="3">Uncharacterized protein</fullName>
    </submittedName>
</protein>
<feature type="region of interest" description="Disordered" evidence="1">
    <location>
        <begin position="23"/>
        <end position="47"/>
    </location>
</feature>
<feature type="compositionally biased region" description="Pro residues" evidence="1">
    <location>
        <begin position="30"/>
        <end position="39"/>
    </location>
</feature>
<evidence type="ECO:0000256" key="2">
    <source>
        <dbReference type="SAM" id="Phobius"/>
    </source>
</evidence>
<feature type="region of interest" description="Disordered" evidence="1">
    <location>
        <begin position="109"/>
        <end position="131"/>
    </location>
</feature>
<name>A0A9P5VF74_9FUNG</name>
<sequence>MAPSYDFALDPMDLIYDNKRSSLFKRAPEEPPTTSPPAPGGDGSESSNPAVIIGATVGALALIFALSLFYCCMRKRRASRRIGQLQHFLPTFMDQEKTEKYFQQHNSSSTLVVPGTNPTSASGGGSKDPAQLTNAHHRVRSAPIAFAKGVTDHRNRQLERDGSLGQFQQISLVSEDVVTPPHVRDQKDEVLPRRSLSGNGGSIRARASTVTAPAPVVSSLHRSMSLNKHSSRPINSRSNLEDEEEDEDAANVDRFAEGESLIAPNRFSALLELSPADLNNLNNANRFSATSYNGGLDPVFDPTRFSTASVMFDAKRISNLSTASSEDSVSTSSSDEFNSHLPPHQKHHSFHSHHNSPTMRTREIATDVPGPIVPNHPAYIGDKQELDDDEDIPTPSIQQSQNLPQFHVSTPSSISRQGTPSGYPQQQQAGGPPAFYPQQQQQQDGPWPSGNLPMAMPVPQPYQPPSVLVSRADDSEGDARKIAIRACTAKFFEHPFFLSIVVVLNVNIF</sequence>
<feature type="compositionally biased region" description="Polar residues" evidence="1">
    <location>
        <begin position="395"/>
        <end position="419"/>
    </location>
</feature>
<feature type="compositionally biased region" description="Acidic residues" evidence="1">
    <location>
        <begin position="241"/>
        <end position="250"/>
    </location>
</feature>
<dbReference type="AlphaFoldDB" id="A0A9P5VF74"/>
<keyword evidence="4" id="KW-1185">Reference proteome</keyword>
<keyword evidence="2" id="KW-1133">Transmembrane helix</keyword>
<feature type="compositionally biased region" description="Basic residues" evidence="1">
    <location>
        <begin position="343"/>
        <end position="354"/>
    </location>
</feature>
<comment type="caution">
    <text evidence="3">The sequence shown here is derived from an EMBL/GenBank/DDBJ whole genome shotgun (WGS) entry which is preliminary data.</text>
</comment>
<feature type="compositionally biased region" description="Basic and acidic residues" evidence="1">
    <location>
        <begin position="182"/>
        <end position="192"/>
    </location>
</feature>
<dbReference type="Proteomes" id="UP000748756">
    <property type="component" value="Unassembled WGS sequence"/>
</dbReference>
<feature type="compositionally biased region" description="Polar residues" evidence="1">
    <location>
        <begin position="109"/>
        <end position="121"/>
    </location>
</feature>
<feature type="region of interest" description="Disordered" evidence="1">
    <location>
        <begin position="178"/>
        <end position="250"/>
    </location>
</feature>
<keyword evidence="2" id="KW-0812">Transmembrane</keyword>